<keyword evidence="2" id="KW-1185">Reference proteome</keyword>
<accession>A0A1R2CXB4</accession>
<evidence type="ECO:0000313" key="2">
    <source>
        <dbReference type="Proteomes" id="UP000187209"/>
    </source>
</evidence>
<dbReference type="AlphaFoldDB" id="A0A1R2CXB4"/>
<proteinExistence type="predicted"/>
<sequence>MSSSKFPVSLLYKNEIRFLLSNALKVLTIQVRFNITTSNIYLQDFSGLNYFPNSQGEFLDINQDILIIQPSAVQMKTEEIAINLTDSRSLVTTFTPPETNAWLYTGYSLPNKDMRRSFIRFDNLTCLNGKKIVKAYLRLTGWISSNSGRREVFLHRVEQNYGKIQKWTDMPRFYPNPETSIIIGHSDEESHSWDITFLVRNWVDKIYPNYGVILKQNDLPGEDSIKEYYRLIKPPQIIVLFLTS</sequence>
<evidence type="ECO:0000313" key="1">
    <source>
        <dbReference type="EMBL" id="OMJ93636.1"/>
    </source>
</evidence>
<organism evidence="1 2">
    <name type="scientific">Stentor coeruleus</name>
    <dbReference type="NCBI Taxonomy" id="5963"/>
    <lineage>
        <taxon>Eukaryota</taxon>
        <taxon>Sar</taxon>
        <taxon>Alveolata</taxon>
        <taxon>Ciliophora</taxon>
        <taxon>Postciliodesmatophora</taxon>
        <taxon>Heterotrichea</taxon>
        <taxon>Heterotrichida</taxon>
        <taxon>Stentoridae</taxon>
        <taxon>Stentor</taxon>
    </lineage>
</organism>
<reference evidence="1 2" key="1">
    <citation type="submission" date="2016-11" db="EMBL/GenBank/DDBJ databases">
        <title>The macronuclear genome of Stentor coeruleus: a giant cell with tiny introns.</title>
        <authorList>
            <person name="Slabodnick M."/>
            <person name="Ruby J.G."/>
            <person name="Reiff S.B."/>
            <person name="Swart E.C."/>
            <person name="Gosai S."/>
            <person name="Prabakaran S."/>
            <person name="Witkowska E."/>
            <person name="Larue G.E."/>
            <person name="Fisher S."/>
            <person name="Freeman R.M."/>
            <person name="Gunawardena J."/>
            <person name="Chu W."/>
            <person name="Stover N.A."/>
            <person name="Gregory B.D."/>
            <person name="Nowacki M."/>
            <person name="Derisi J."/>
            <person name="Roy S.W."/>
            <person name="Marshall W.F."/>
            <person name="Sood P."/>
        </authorList>
    </citation>
    <scope>NUCLEOTIDE SEQUENCE [LARGE SCALE GENOMIC DNA]</scope>
    <source>
        <strain evidence="1">WM001</strain>
    </source>
</reference>
<comment type="caution">
    <text evidence="1">The sequence shown here is derived from an EMBL/GenBank/DDBJ whole genome shotgun (WGS) entry which is preliminary data.</text>
</comment>
<evidence type="ECO:0008006" key="3">
    <source>
        <dbReference type="Google" id="ProtNLM"/>
    </source>
</evidence>
<name>A0A1R2CXB4_9CILI</name>
<protein>
    <recommendedName>
        <fullName evidence="3">DNRLRE domain-containing protein</fullName>
    </recommendedName>
</protein>
<dbReference type="EMBL" id="MPUH01000039">
    <property type="protein sequence ID" value="OMJ93636.1"/>
    <property type="molecule type" value="Genomic_DNA"/>
</dbReference>
<dbReference type="NCBIfam" id="NF033679">
    <property type="entry name" value="DNRLRE_dom"/>
    <property type="match status" value="1"/>
</dbReference>
<gene>
    <name evidence="1" type="ORF">SteCoe_3332</name>
</gene>
<dbReference type="Proteomes" id="UP000187209">
    <property type="component" value="Unassembled WGS sequence"/>
</dbReference>